<proteinExistence type="predicted"/>
<accession>A0ACB0YP27</accession>
<evidence type="ECO:0000313" key="2">
    <source>
        <dbReference type="Proteomes" id="UP001497535"/>
    </source>
</evidence>
<evidence type="ECO:0000313" key="1">
    <source>
        <dbReference type="EMBL" id="CAK5055619.1"/>
    </source>
</evidence>
<name>A0ACB0YP27_MELEN</name>
<reference evidence="1" key="1">
    <citation type="submission" date="2023-11" db="EMBL/GenBank/DDBJ databases">
        <authorList>
            <person name="Poullet M."/>
        </authorList>
    </citation>
    <scope>NUCLEOTIDE SEQUENCE</scope>
    <source>
        <strain evidence="1">E1834</strain>
    </source>
</reference>
<protein>
    <submittedName>
        <fullName evidence="1">Uncharacterized protein</fullName>
    </submittedName>
</protein>
<sequence length="266" mass="30814">MALVKVVKNRAYFKRFQVKFKRRRQGKTDYYARKRLTVQDKNKYNTPKYRLIVRFTNKRVTAQIAYSRIQGDIIVNAAYSHELPRYGIKLGLTNYAAAYATGLLLARRHLQKLKLDSVYKGKEEVDGEYYDVEGSNPNPFTCVLDVGLARTTTGAKIFAVMKGVADGGIHIPHRYLKEQDEEAYKRQFSKFLKEGIEPDSIEGIYKKAHEAIRADPSHTKKEPKKPAEKKRWNAKKLTLRERKHRVANKKAYLLHLKDLQGQQLEA</sequence>
<dbReference type="EMBL" id="CAVMJV010000016">
    <property type="protein sequence ID" value="CAK5055619.1"/>
    <property type="molecule type" value="Genomic_DNA"/>
</dbReference>
<dbReference type="Proteomes" id="UP001497535">
    <property type="component" value="Unassembled WGS sequence"/>
</dbReference>
<organism evidence="1 2">
    <name type="scientific">Meloidogyne enterolobii</name>
    <name type="common">Root-knot nematode worm</name>
    <name type="synonym">Meloidogyne mayaguensis</name>
    <dbReference type="NCBI Taxonomy" id="390850"/>
    <lineage>
        <taxon>Eukaryota</taxon>
        <taxon>Metazoa</taxon>
        <taxon>Ecdysozoa</taxon>
        <taxon>Nematoda</taxon>
        <taxon>Chromadorea</taxon>
        <taxon>Rhabditida</taxon>
        <taxon>Tylenchina</taxon>
        <taxon>Tylenchomorpha</taxon>
        <taxon>Tylenchoidea</taxon>
        <taxon>Meloidogynidae</taxon>
        <taxon>Meloidogyninae</taxon>
        <taxon>Meloidogyne</taxon>
    </lineage>
</organism>
<keyword evidence="2" id="KW-1185">Reference proteome</keyword>
<gene>
    <name evidence="1" type="ORF">MENTE1834_LOCUS14684</name>
</gene>
<comment type="caution">
    <text evidence="1">The sequence shown here is derived from an EMBL/GenBank/DDBJ whole genome shotgun (WGS) entry which is preliminary data.</text>
</comment>